<evidence type="ECO:0000256" key="1">
    <source>
        <dbReference type="SAM" id="MobiDB-lite"/>
    </source>
</evidence>
<feature type="region of interest" description="Disordered" evidence="1">
    <location>
        <begin position="98"/>
        <end position="118"/>
    </location>
</feature>
<feature type="compositionally biased region" description="Polar residues" evidence="1">
    <location>
        <begin position="134"/>
        <end position="146"/>
    </location>
</feature>
<feature type="compositionally biased region" description="Low complexity" evidence="1">
    <location>
        <begin position="515"/>
        <end position="527"/>
    </location>
</feature>
<dbReference type="Proteomes" id="UP001244341">
    <property type="component" value="Chromosome 3b"/>
</dbReference>
<dbReference type="EMBL" id="CP126210">
    <property type="protein sequence ID" value="WIA11303.1"/>
    <property type="molecule type" value="Genomic_DNA"/>
</dbReference>
<organism evidence="2 3">
    <name type="scientific">Tetradesmus obliquus</name>
    <name type="common">Green alga</name>
    <name type="synonym">Acutodesmus obliquus</name>
    <dbReference type="NCBI Taxonomy" id="3088"/>
    <lineage>
        <taxon>Eukaryota</taxon>
        <taxon>Viridiplantae</taxon>
        <taxon>Chlorophyta</taxon>
        <taxon>core chlorophytes</taxon>
        <taxon>Chlorophyceae</taxon>
        <taxon>CS clade</taxon>
        <taxon>Sphaeropleales</taxon>
        <taxon>Scenedesmaceae</taxon>
        <taxon>Tetradesmus</taxon>
    </lineage>
</organism>
<feature type="region of interest" description="Disordered" evidence="1">
    <location>
        <begin position="134"/>
        <end position="207"/>
    </location>
</feature>
<evidence type="ECO:0000313" key="2">
    <source>
        <dbReference type="EMBL" id="WIA11303.1"/>
    </source>
</evidence>
<protein>
    <submittedName>
        <fullName evidence="2">Uncharacterized protein</fullName>
    </submittedName>
</protein>
<gene>
    <name evidence="2" type="ORF">OEZ85_011426</name>
</gene>
<feature type="compositionally biased region" description="Polar residues" evidence="1">
    <location>
        <begin position="479"/>
        <end position="500"/>
    </location>
</feature>
<feature type="compositionally biased region" description="Polar residues" evidence="1">
    <location>
        <begin position="169"/>
        <end position="186"/>
    </location>
</feature>
<reference evidence="2 3" key="1">
    <citation type="submission" date="2023-05" db="EMBL/GenBank/DDBJ databases">
        <title>A 100% complete, gapless, phased diploid assembly of the Scenedesmus obliquus UTEX 3031 genome.</title>
        <authorList>
            <person name="Biondi T.C."/>
            <person name="Hanschen E.R."/>
            <person name="Kwon T."/>
            <person name="Eng W."/>
            <person name="Kruse C.P.S."/>
            <person name="Koehler S.I."/>
            <person name="Kunde Y."/>
            <person name="Gleasner C.D."/>
            <person name="You Mak K.T."/>
            <person name="Polle J."/>
            <person name="Hovde B.T."/>
            <person name="Starkenburg S.R."/>
        </authorList>
    </citation>
    <scope>NUCLEOTIDE SEQUENCE [LARGE SCALE GENOMIC DNA]</scope>
    <source>
        <strain evidence="2 3">DOE0152z</strain>
    </source>
</reference>
<accession>A0ABY8TSE3</accession>
<keyword evidence="3" id="KW-1185">Reference proteome</keyword>
<feature type="region of interest" description="Disordered" evidence="1">
    <location>
        <begin position="454"/>
        <end position="537"/>
    </location>
</feature>
<name>A0ABY8TSE3_TETOB</name>
<sequence>MLVNENTFQAALKSDKEQTRLLIADIKDALNNPEHNQAIQDAVLSCGLIQRLGLPGDAAAAAAATGREGGMRASTTSPRSTITLKADLETEQQSGTLAVGRTSARSMRCSNRSEGDHELKHQVESLLQRTDSILSRSSGQSASIQKSLADAPLQRRRTTANYFAPSVAPRQQQPRRASALQESPASTPGARPLATAGGASPDSDSLPAFGDGAAAGIGGLSGLSPSSAGDAAGVGALGLRNHARRLSQQALSEAGDRFDSRATNTMLDRTEQEQQRGAFDSGISLDRTTLVLGRSASWKVAAGRAAAEGPYANFGPLADLVDSVVADASMAAPGTTAAEGDAAGLLPFGTARTSAAASADEAGGKGHVPHKVALGYMLLPDYIQTAALSRLKASLASLSAAPAQRPTATPGGTQFELLLLALTARLSQWPQLERQADQVFQQMLHTLLDNTFARLAPSRGGSPPPGKAMLRGMPAKAPQPSQHQDQQSAPHGALTSNEQQAGAVKSSPAAAGGVATTEASAESAASTPDAALSPPNMRMPLDGGCVAVYKDGVEVHSTNRLVISVCSSPTFG</sequence>
<proteinExistence type="predicted"/>
<evidence type="ECO:0000313" key="3">
    <source>
        <dbReference type="Proteomes" id="UP001244341"/>
    </source>
</evidence>